<keyword evidence="3 10" id="KW-0808">Transferase</keyword>
<protein>
    <recommendedName>
        <fullName evidence="10">Bifunctional protein HldE</fullName>
    </recommendedName>
    <domain>
        <recommendedName>
            <fullName evidence="10">D-beta-D-heptose 7-phosphate kinase</fullName>
            <ecNumber evidence="10">2.7.1.167</ecNumber>
        </recommendedName>
        <alternativeName>
            <fullName evidence="10">D-beta-D-heptose 7-phosphotransferase</fullName>
        </alternativeName>
        <alternativeName>
            <fullName evidence="10">D-glycero-beta-D-manno-heptose-7-phosphate kinase</fullName>
        </alternativeName>
    </domain>
    <domain>
        <recommendedName>
            <fullName evidence="10">D-beta-D-heptose 1-phosphate adenylyltransferase</fullName>
            <ecNumber evidence="10">2.7.7.70</ecNumber>
        </recommendedName>
        <alternativeName>
            <fullName evidence="10">D-glycero-beta-D-manno-heptose 1-phosphate adenylyltransferase</fullName>
        </alternativeName>
    </domain>
</protein>
<feature type="region of interest" description="Cytidylyltransferase" evidence="10">
    <location>
        <begin position="354"/>
        <end position="485"/>
    </location>
</feature>
<dbReference type="GO" id="GO:0005829">
    <property type="term" value="C:cytosol"/>
    <property type="evidence" value="ECO:0007669"/>
    <property type="project" value="TreeGrafter"/>
</dbReference>
<evidence type="ECO:0000256" key="1">
    <source>
        <dbReference type="ARBA" id="ARBA00002319"/>
    </source>
</evidence>
<dbReference type="InterPro" id="IPR011611">
    <property type="entry name" value="PfkB_dom"/>
</dbReference>
<evidence type="ECO:0000313" key="13">
    <source>
        <dbReference type="EMBL" id="ACK49634.1"/>
    </source>
</evidence>
<dbReference type="eggNOG" id="COG2870">
    <property type="taxonomic scope" value="Bacteria"/>
</dbReference>
<dbReference type="InterPro" id="IPR011913">
    <property type="entry name" value="RfaE_dom_I"/>
</dbReference>
<dbReference type="HOGENOM" id="CLU_021150_2_1_5"/>
<dbReference type="eggNOG" id="COG0615">
    <property type="taxonomic scope" value="Bacteria"/>
</dbReference>
<evidence type="ECO:0000256" key="9">
    <source>
        <dbReference type="ARBA" id="ARBA00023277"/>
    </source>
</evidence>
<keyword evidence="7 10" id="KW-0067">ATP-binding</keyword>
<dbReference type="HAMAP" id="MF_01603">
    <property type="entry name" value="HldE"/>
    <property type="match status" value="1"/>
</dbReference>
<feature type="domain" description="Cytidyltransferase-like" evidence="12">
    <location>
        <begin position="354"/>
        <end position="448"/>
    </location>
</feature>
<evidence type="ECO:0000313" key="14">
    <source>
        <dbReference type="Proteomes" id="UP000002257"/>
    </source>
</evidence>
<dbReference type="GO" id="GO:0033786">
    <property type="term" value="F:heptose-1-phosphate adenylyltransferase activity"/>
    <property type="evidence" value="ECO:0007669"/>
    <property type="project" value="UniProtKB-UniRule"/>
</dbReference>
<dbReference type="SUPFAM" id="SSF52374">
    <property type="entry name" value="Nucleotidylyl transferase"/>
    <property type="match status" value="1"/>
</dbReference>
<dbReference type="InterPro" id="IPR029056">
    <property type="entry name" value="Ribokinase-like"/>
</dbReference>
<dbReference type="InterPro" id="IPR014729">
    <property type="entry name" value="Rossmann-like_a/b/a_fold"/>
</dbReference>
<evidence type="ECO:0000256" key="7">
    <source>
        <dbReference type="ARBA" id="ARBA00022840"/>
    </source>
</evidence>
<name>B8ENC1_METSB</name>
<dbReference type="RefSeq" id="WP_012589704.1">
    <property type="nucleotide sequence ID" value="NC_011666.1"/>
</dbReference>
<dbReference type="InterPro" id="IPR023030">
    <property type="entry name" value="Bifunc_HldE"/>
</dbReference>
<evidence type="ECO:0000256" key="3">
    <source>
        <dbReference type="ARBA" id="ARBA00022679"/>
    </source>
</evidence>
<keyword evidence="6 10" id="KW-0418">Kinase</keyword>
<comment type="pathway">
    <text evidence="10">Nucleotide-sugar biosynthesis; ADP-L-glycero-beta-D-manno-heptose biosynthesis; ADP-L-glycero-beta-D-manno-heptose from D-glycero-beta-D-manno-heptose 7-phosphate: step 1/4.</text>
</comment>
<dbReference type="Pfam" id="PF01467">
    <property type="entry name" value="CTP_transf_like"/>
    <property type="match status" value="1"/>
</dbReference>
<dbReference type="AlphaFoldDB" id="B8ENC1"/>
<dbReference type="CDD" id="cd01172">
    <property type="entry name" value="RfaE_like"/>
    <property type="match status" value="1"/>
</dbReference>
<dbReference type="OrthoDB" id="9802794at2"/>
<evidence type="ECO:0000259" key="12">
    <source>
        <dbReference type="Pfam" id="PF01467"/>
    </source>
</evidence>
<feature type="binding site" evidence="10">
    <location>
        <begin position="201"/>
        <end position="204"/>
    </location>
    <ligand>
        <name>ATP</name>
        <dbReference type="ChEBI" id="CHEBI:30616"/>
    </ligand>
</feature>
<dbReference type="GO" id="GO:0097171">
    <property type="term" value="P:ADP-L-glycero-beta-D-manno-heptose biosynthetic process"/>
    <property type="evidence" value="ECO:0007669"/>
    <property type="project" value="UniProtKB-UniPathway"/>
</dbReference>
<dbReference type="GO" id="GO:0033785">
    <property type="term" value="F:heptose 7-phosphate kinase activity"/>
    <property type="evidence" value="ECO:0007669"/>
    <property type="project" value="UniProtKB-UniRule"/>
</dbReference>
<comment type="similarity">
    <text evidence="10">In the N-terminal section; belongs to the carbohydrate kinase PfkB family.</text>
</comment>
<dbReference type="InterPro" id="IPR004821">
    <property type="entry name" value="Cyt_trans-like"/>
</dbReference>
<gene>
    <name evidence="10" type="primary">hldE</name>
    <name evidence="13" type="ordered locus">Msil_0662</name>
</gene>
<evidence type="ECO:0000256" key="2">
    <source>
        <dbReference type="ARBA" id="ARBA00003753"/>
    </source>
</evidence>
<feature type="region of interest" description="Ribokinase" evidence="10">
    <location>
        <begin position="1"/>
        <end position="322"/>
    </location>
</feature>
<comment type="function">
    <text evidence="1 10">Catalyzes the phosphorylation of D-glycero-D-manno-heptose 7-phosphate at the C-1 position to selectively form D-glycero-beta-D-manno-heptose-1,7-bisphosphate.</text>
</comment>
<comment type="subunit">
    <text evidence="10">Homodimer.</text>
</comment>
<dbReference type="KEGG" id="msl:Msil_0662"/>
<dbReference type="EC" id="2.7.7.70" evidence="10"/>
<dbReference type="Pfam" id="PF00294">
    <property type="entry name" value="PfkB"/>
    <property type="match status" value="1"/>
</dbReference>
<dbReference type="GO" id="GO:0005524">
    <property type="term" value="F:ATP binding"/>
    <property type="evidence" value="ECO:0007669"/>
    <property type="project" value="UniProtKB-UniRule"/>
</dbReference>
<keyword evidence="14" id="KW-1185">Reference proteome</keyword>
<dbReference type="UniPathway" id="UPA00356">
    <property type="reaction ID" value="UER00437"/>
</dbReference>
<accession>B8ENC1</accession>
<dbReference type="EC" id="2.7.1.167" evidence="10"/>
<dbReference type="NCBIfam" id="TIGR02198">
    <property type="entry name" value="rfaE_dom_I"/>
    <property type="match status" value="1"/>
</dbReference>
<keyword evidence="4 10" id="KW-0548">Nucleotidyltransferase</keyword>
<comment type="pathway">
    <text evidence="10">Nucleotide-sugar biosynthesis; ADP-L-glycero-beta-D-manno-heptose biosynthesis; ADP-L-glycero-beta-D-manno-heptose from D-glycero-beta-D-manno-heptose 7-phosphate: step 3/4.</text>
</comment>
<keyword evidence="9 10" id="KW-0119">Carbohydrate metabolism</keyword>
<dbReference type="SUPFAM" id="SSF53613">
    <property type="entry name" value="Ribokinase-like"/>
    <property type="match status" value="1"/>
</dbReference>
<reference evidence="13 14" key="1">
    <citation type="journal article" date="2010" name="J. Bacteriol.">
        <title>Complete genome sequence of the aerobic facultative methanotroph Methylocella silvestris BL2.</title>
        <authorList>
            <person name="Chen Y."/>
            <person name="Crombie A."/>
            <person name="Rahman M.T."/>
            <person name="Dedysh S.N."/>
            <person name="Liesack W."/>
            <person name="Stott M.B."/>
            <person name="Alam M."/>
            <person name="Theisen A.R."/>
            <person name="Murrell J.C."/>
            <person name="Dunfield P.F."/>
        </authorList>
    </citation>
    <scope>NUCLEOTIDE SEQUENCE [LARGE SCALE GENOMIC DNA]</scope>
    <source>
        <strain evidence="14">DSM 15510 / CIP 108128 / LMG 27833 / NCIMB 13906 / BL2</strain>
    </source>
</reference>
<dbReference type="PANTHER" id="PTHR46969">
    <property type="entry name" value="BIFUNCTIONAL PROTEIN HLDE"/>
    <property type="match status" value="1"/>
</dbReference>
<evidence type="ECO:0000256" key="5">
    <source>
        <dbReference type="ARBA" id="ARBA00022741"/>
    </source>
</evidence>
<dbReference type="GO" id="GO:0016773">
    <property type="term" value="F:phosphotransferase activity, alcohol group as acceptor"/>
    <property type="evidence" value="ECO:0007669"/>
    <property type="project" value="InterPro"/>
</dbReference>
<dbReference type="NCBIfam" id="TIGR00125">
    <property type="entry name" value="cyt_tran_rel"/>
    <property type="match status" value="1"/>
</dbReference>
<evidence type="ECO:0000256" key="10">
    <source>
        <dbReference type="HAMAP-Rule" id="MF_01603"/>
    </source>
</evidence>
<keyword evidence="5 10" id="KW-0547">Nucleotide-binding</keyword>
<comment type="function">
    <text evidence="2 10">Catalyzes the ADP transfer from ATP to D-glycero-beta-D-manno-heptose 1-phosphate, yielding ADP-D-glycero-beta-D-manno-heptose.</text>
</comment>
<dbReference type="STRING" id="395965.Msil_0662"/>
<dbReference type="Gene3D" id="3.40.1190.20">
    <property type="match status" value="1"/>
</dbReference>
<dbReference type="EMBL" id="CP001280">
    <property type="protein sequence ID" value="ACK49634.1"/>
    <property type="molecule type" value="Genomic_DNA"/>
</dbReference>
<proteinExistence type="inferred from homology"/>
<comment type="similarity">
    <text evidence="10">In the C-terminal section; belongs to the cytidylyltransferase family.</text>
</comment>
<evidence type="ECO:0000256" key="8">
    <source>
        <dbReference type="ARBA" id="ARBA00023268"/>
    </source>
</evidence>
<feature type="active site" evidence="10">
    <location>
        <position position="270"/>
    </location>
</feature>
<evidence type="ECO:0000256" key="6">
    <source>
        <dbReference type="ARBA" id="ARBA00022777"/>
    </source>
</evidence>
<evidence type="ECO:0000259" key="11">
    <source>
        <dbReference type="Pfam" id="PF00294"/>
    </source>
</evidence>
<dbReference type="Gene3D" id="3.40.50.620">
    <property type="entry name" value="HUPs"/>
    <property type="match status" value="1"/>
</dbReference>
<keyword evidence="8 10" id="KW-0511">Multifunctional enzyme</keyword>
<comment type="catalytic activity">
    <reaction evidence="10">
        <text>D-glycero-beta-D-manno-heptose 1-phosphate + ATP + H(+) = ADP-D-glycero-beta-D-manno-heptose + diphosphate</text>
        <dbReference type="Rhea" id="RHEA:27465"/>
        <dbReference type="ChEBI" id="CHEBI:15378"/>
        <dbReference type="ChEBI" id="CHEBI:30616"/>
        <dbReference type="ChEBI" id="CHEBI:33019"/>
        <dbReference type="ChEBI" id="CHEBI:59967"/>
        <dbReference type="ChEBI" id="CHEBI:61593"/>
        <dbReference type="EC" id="2.7.7.70"/>
    </reaction>
</comment>
<organism evidence="13 14">
    <name type="scientific">Methylocella silvestris (strain DSM 15510 / CIP 108128 / LMG 27833 / NCIMB 13906 / BL2)</name>
    <dbReference type="NCBI Taxonomy" id="395965"/>
    <lineage>
        <taxon>Bacteria</taxon>
        <taxon>Pseudomonadati</taxon>
        <taxon>Pseudomonadota</taxon>
        <taxon>Alphaproteobacteria</taxon>
        <taxon>Hyphomicrobiales</taxon>
        <taxon>Beijerinckiaceae</taxon>
        <taxon>Methylocella</taxon>
    </lineage>
</organism>
<sequence length="485" mass="51037">MIPIIDRFAKCRVAVIGDLILDCYLQGDVSRISPEAPVPIVRSLSERSVAGGAANVVANLATLGATVDVVGLTGLDSARDDLISCLQTHGRVDLTGLIGVADRPTTRKLRILGAHQQIVRVDQEDTSPYDDLVEQRLIAAAAAAADRADIVILSDYGKGALSLRVLREIIDRCNATQKKVLVDPKRLDLTAYRGATIITPNRKELGAATRLPCDTDSQALAAAIQAQELTESNILLTRSEKGMSFFPLSGPPIHLATVAQDVFDVSGAGDTVIAVLGASLASGLSMLESMKLANHGAGIVVAKVGTACVTPEELAASLGSELASASVNDGRHITAEDAVAQRWAWAKEKLTVGVANGCFDLLHPGHISLIKQAAASCDRLIMALNSDASVRRLKGPTRPIQDEESRAAVIGALKGVSAVVLFDEDTPFNLIKALQPDILVKGADYSEDQVVGGDIVKARGGRIVLAQLSPGQSTTQLVKKAELTH</sequence>
<evidence type="ECO:0000256" key="4">
    <source>
        <dbReference type="ARBA" id="ARBA00022695"/>
    </source>
</evidence>
<dbReference type="PANTHER" id="PTHR46969:SF1">
    <property type="entry name" value="BIFUNCTIONAL PROTEIN HLDE"/>
    <property type="match status" value="1"/>
</dbReference>
<comment type="catalytic activity">
    <reaction evidence="10">
        <text>D-glycero-beta-D-manno-heptose 7-phosphate + ATP = D-glycero-beta-D-manno-heptose 1,7-bisphosphate + ADP + H(+)</text>
        <dbReference type="Rhea" id="RHEA:27473"/>
        <dbReference type="ChEBI" id="CHEBI:15378"/>
        <dbReference type="ChEBI" id="CHEBI:30616"/>
        <dbReference type="ChEBI" id="CHEBI:60204"/>
        <dbReference type="ChEBI" id="CHEBI:60208"/>
        <dbReference type="ChEBI" id="CHEBI:456216"/>
        <dbReference type="EC" id="2.7.1.167"/>
    </reaction>
</comment>
<feature type="domain" description="Carbohydrate kinase PfkB" evidence="11">
    <location>
        <begin position="12"/>
        <end position="307"/>
    </location>
</feature>
<dbReference type="Proteomes" id="UP000002257">
    <property type="component" value="Chromosome"/>
</dbReference>